<keyword evidence="8" id="KW-1185">Reference proteome</keyword>
<keyword evidence="4" id="KW-0456">Lyase</keyword>
<dbReference type="PANTHER" id="PTHR43525">
    <property type="entry name" value="PROTEIN MALY"/>
    <property type="match status" value="1"/>
</dbReference>
<dbReference type="HOGENOM" id="CLU_017584_15_0_0"/>
<dbReference type="EC" id="4.4.1.13" evidence="2"/>
<dbReference type="GO" id="GO:0008483">
    <property type="term" value="F:transaminase activity"/>
    <property type="evidence" value="ECO:0007669"/>
    <property type="project" value="UniProtKB-KW"/>
</dbReference>
<reference evidence="7 8" key="1">
    <citation type="journal article" date="2015" name="PeerJ">
        <title>First genomic representation of candidate bacterial phylum KSB3 points to enhanced environmental sensing as a trigger of wastewater bulking.</title>
        <authorList>
            <person name="Sekiguchi Y."/>
            <person name="Ohashi A."/>
            <person name="Parks D.H."/>
            <person name="Yamauchi T."/>
            <person name="Tyson G.W."/>
            <person name="Hugenholtz P."/>
        </authorList>
    </citation>
    <scope>NUCLEOTIDE SEQUENCE [LARGE SCALE GENOMIC DNA]</scope>
</reference>
<proteinExistence type="inferred from homology"/>
<dbReference type="NCBIfam" id="TIGR04350">
    <property type="entry name" value="C_S_lyase_PatB"/>
    <property type="match status" value="1"/>
</dbReference>
<dbReference type="SUPFAM" id="SSF53383">
    <property type="entry name" value="PLP-dependent transferases"/>
    <property type="match status" value="1"/>
</dbReference>
<comment type="similarity">
    <text evidence="5">Belongs to the class-II pyridoxal-phosphate-dependent aminotransferase family. MalY/PatB cystathionine beta-lyase subfamily.</text>
</comment>
<evidence type="ECO:0000313" key="8">
    <source>
        <dbReference type="Proteomes" id="UP000030661"/>
    </source>
</evidence>
<feature type="domain" description="Aminotransferase class I/classII large" evidence="6">
    <location>
        <begin position="30"/>
        <end position="384"/>
    </location>
</feature>
<dbReference type="InterPro" id="IPR051798">
    <property type="entry name" value="Class-II_PLP-Dep_Aminotrans"/>
</dbReference>
<dbReference type="InterPro" id="IPR015421">
    <property type="entry name" value="PyrdxlP-dep_Trfase_major"/>
</dbReference>
<sequence length="391" mass="44238">MHYDFDTIIERRNTQSFKWDLAETLVGEKDVLPLWVADMDFQCPPAVIEAIQRRAGHGIYGYTAVPDSCYQAIINWMKKRHGWNIEKEWIVLTPGVVSGFHWAVRAYTHPGDSVIVQTPVYYPFFKAVKFNGCQMVENQLKFSNGQYEIDFDDLARKFDSRTKVLLLCSPHNPVGRVWTRPELARLANLCLEHNVVLCSDEIHADLIFRGYRHTPTAMISDEIAAKTITCAAANKTFNIAGLQTGFVIISDPVLRDAFVNTKQNLGISSMSNIFGVEAMEAAYSGGEEWLEQLLDYLQNNLEFLLEFVNTRIPKIKVIKPEGTYLVWLDCRALGLEGDHLKQFMLKKAKVWLNNGAEFGSGGAGFQRLNLACPRSILAEALQRIEQAVKTL</sequence>
<gene>
    <name evidence="7" type="ORF">U27_00327</name>
</gene>
<evidence type="ECO:0000259" key="6">
    <source>
        <dbReference type="Pfam" id="PF00155"/>
    </source>
</evidence>
<dbReference type="GO" id="GO:0047804">
    <property type="term" value="F:cysteine-S-conjugate beta-lyase activity"/>
    <property type="evidence" value="ECO:0007669"/>
    <property type="project" value="UniProtKB-EC"/>
</dbReference>
<organism evidence="7 8">
    <name type="scientific">Vecturithrix granuli</name>
    <dbReference type="NCBI Taxonomy" id="1499967"/>
    <lineage>
        <taxon>Bacteria</taxon>
        <taxon>Candidatus Moduliflexota</taxon>
        <taxon>Candidatus Vecturitrichia</taxon>
        <taxon>Candidatus Vecturitrichales</taxon>
        <taxon>Candidatus Vecturitrichaceae</taxon>
        <taxon>Candidatus Vecturithrix</taxon>
    </lineage>
</organism>
<keyword evidence="7" id="KW-0032">Aminotransferase</keyword>
<comment type="cofactor">
    <cofactor evidence="1">
        <name>pyridoxal 5'-phosphate</name>
        <dbReference type="ChEBI" id="CHEBI:597326"/>
    </cofactor>
</comment>
<evidence type="ECO:0000256" key="1">
    <source>
        <dbReference type="ARBA" id="ARBA00001933"/>
    </source>
</evidence>
<dbReference type="eggNOG" id="COG1168">
    <property type="taxonomic scope" value="Bacteria"/>
</dbReference>
<evidence type="ECO:0000313" key="7">
    <source>
        <dbReference type="EMBL" id="GAK60430.1"/>
    </source>
</evidence>
<dbReference type="CDD" id="cd00609">
    <property type="entry name" value="AAT_like"/>
    <property type="match status" value="1"/>
</dbReference>
<dbReference type="PANTHER" id="PTHR43525:SF1">
    <property type="entry name" value="PROTEIN MALY"/>
    <property type="match status" value="1"/>
</dbReference>
<dbReference type="InterPro" id="IPR015422">
    <property type="entry name" value="PyrdxlP-dep_Trfase_small"/>
</dbReference>
<evidence type="ECO:0000256" key="3">
    <source>
        <dbReference type="ARBA" id="ARBA00022898"/>
    </source>
</evidence>
<keyword evidence="3" id="KW-0663">Pyridoxal phosphate</keyword>
<evidence type="ECO:0000256" key="2">
    <source>
        <dbReference type="ARBA" id="ARBA00012224"/>
    </source>
</evidence>
<dbReference type="EMBL" id="DF820473">
    <property type="protein sequence ID" value="GAK60430.1"/>
    <property type="molecule type" value="Genomic_DNA"/>
</dbReference>
<dbReference type="InterPro" id="IPR015424">
    <property type="entry name" value="PyrdxlP-dep_Trfase"/>
</dbReference>
<dbReference type="Pfam" id="PF00155">
    <property type="entry name" value="Aminotran_1_2"/>
    <property type="match status" value="1"/>
</dbReference>
<dbReference type="GO" id="GO:0030170">
    <property type="term" value="F:pyridoxal phosphate binding"/>
    <property type="evidence" value="ECO:0007669"/>
    <property type="project" value="InterPro"/>
</dbReference>
<protein>
    <recommendedName>
        <fullName evidence="2">cysteine-S-conjugate beta-lyase</fullName>
        <ecNumber evidence="2">4.4.1.13</ecNumber>
    </recommendedName>
</protein>
<accession>A0A081C775</accession>
<dbReference type="InterPro" id="IPR004839">
    <property type="entry name" value="Aminotransferase_I/II_large"/>
</dbReference>
<dbReference type="Proteomes" id="UP000030661">
    <property type="component" value="Unassembled WGS sequence"/>
</dbReference>
<evidence type="ECO:0000256" key="4">
    <source>
        <dbReference type="ARBA" id="ARBA00023239"/>
    </source>
</evidence>
<dbReference type="STRING" id="1499967.U27_00327"/>
<evidence type="ECO:0000256" key="5">
    <source>
        <dbReference type="ARBA" id="ARBA00037974"/>
    </source>
</evidence>
<dbReference type="Gene3D" id="3.90.1150.10">
    <property type="entry name" value="Aspartate Aminotransferase, domain 1"/>
    <property type="match status" value="1"/>
</dbReference>
<keyword evidence="7" id="KW-0808">Transferase</keyword>
<dbReference type="Gene3D" id="3.40.640.10">
    <property type="entry name" value="Type I PLP-dependent aspartate aminotransferase-like (Major domain)"/>
    <property type="match status" value="1"/>
</dbReference>
<dbReference type="InterPro" id="IPR027619">
    <property type="entry name" value="C-S_lyase_PatB-like"/>
</dbReference>
<name>A0A081C775_VECG1</name>
<dbReference type="AlphaFoldDB" id="A0A081C775"/>